<feature type="compositionally biased region" description="Pro residues" evidence="1">
    <location>
        <begin position="102"/>
        <end position="117"/>
    </location>
</feature>
<feature type="region of interest" description="Disordered" evidence="1">
    <location>
        <begin position="93"/>
        <end position="195"/>
    </location>
</feature>
<dbReference type="EMBL" id="HBEM01033123">
    <property type="protein sequence ID" value="CAD8463656.1"/>
    <property type="molecule type" value="Transcribed_RNA"/>
</dbReference>
<dbReference type="AlphaFoldDB" id="A0A6T6Z054"/>
<proteinExistence type="predicted"/>
<reference evidence="2" key="1">
    <citation type="submission" date="2021-01" db="EMBL/GenBank/DDBJ databases">
        <authorList>
            <person name="Corre E."/>
            <person name="Pelletier E."/>
            <person name="Niang G."/>
            <person name="Scheremetjew M."/>
            <person name="Finn R."/>
            <person name="Kale V."/>
            <person name="Holt S."/>
            <person name="Cochrane G."/>
            <person name="Meng A."/>
            <person name="Brown T."/>
            <person name="Cohen L."/>
        </authorList>
    </citation>
    <scope>NUCLEOTIDE SEQUENCE</scope>
    <source>
        <strain evidence="2">CCMP2058</strain>
    </source>
</reference>
<evidence type="ECO:0000313" key="2">
    <source>
        <dbReference type="EMBL" id="CAD8463655.1"/>
    </source>
</evidence>
<dbReference type="EMBL" id="HBEM01033122">
    <property type="protein sequence ID" value="CAD8463655.1"/>
    <property type="molecule type" value="Transcribed_RNA"/>
</dbReference>
<feature type="compositionally biased region" description="Basic and acidic residues" evidence="1">
    <location>
        <begin position="184"/>
        <end position="195"/>
    </location>
</feature>
<dbReference type="SUPFAM" id="SSF53335">
    <property type="entry name" value="S-adenosyl-L-methionine-dependent methyltransferases"/>
    <property type="match status" value="1"/>
</dbReference>
<protein>
    <recommendedName>
        <fullName evidence="4">Methyltransferase type 11 domain-containing protein</fullName>
    </recommendedName>
</protein>
<dbReference type="InterPro" id="IPR029063">
    <property type="entry name" value="SAM-dependent_MTases_sf"/>
</dbReference>
<organism evidence="2">
    <name type="scientific">Amorphochlora amoebiformis</name>
    <dbReference type="NCBI Taxonomy" id="1561963"/>
    <lineage>
        <taxon>Eukaryota</taxon>
        <taxon>Sar</taxon>
        <taxon>Rhizaria</taxon>
        <taxon>Cercozoa</taxon>
        <taxon>Chlorarachniophyceae</taxon>
        <taxon>Amorphochlora</taxon>
    </lineage>
</organism>
<evidence type="ECO:0000313" key="3">
    <source>
        <dbReference type="EMBL" id="CAD8463656.1"/>
    </source>
</evidence>
<name>A0A6T6Z054_9EUKA</name>
<feature type="compositionally biased region" description="Basic and acidic residues" evidence="1">
    <location>
        <begin position="161"/>
        <end position="170"/>
    </location>
</feature>
<gene>
    <name evidence="2" type="ORF">LAMO00422_LOCUS22618</name>
    <name evidence="3" type="ORF">LAMO00422_LOCUS22619</name>
</gene>
<accession>A0A6T6Z054</accession>
<evidence type="ECO:0008006" key="4">
    <source>
        <dbReference type="Google" id="ProtNLM"/>
    </source>
</evidence>
<dbReference type="Gene3D" id="3.40.50.150">
    <property type="entry name" value="Vaccinia Virus protein VP39"/>
    <property type="match status" value="1"/>
</dbReference>
<evidence type="ECO:0000256" key="1">
    <source>
        <dbReference type="SAM" id="MobiDB-lite"/>
    </source>
</evidence>
<sequence length="195" mass="21510">MQIPLPNLQKPSSTPPKGTFEWLAPYAEWGSSFERFLAAGLLDSSGKSTLPENWREDASILNVGCGYSCVHRRLLDAGFRHIVNSDINESALKHMSTQTDSKPPPIPKPIHSNPPPKEQNNPTKRVPKPSLKPTRRDFTSNLTRTCGSPLIRPLKSLESFSRLDDGEGKASRLGVGMRGGTVGQDREEGKRIRKG</sequence>